<dbReference type="PANTHER" id="PTHR43166">
    <property type="entry name" value="AMINO ACID IMPORT ATP-BINDING PROTEIN"/>
    <property type="match status" value="1"/>
</dbReference>
<dbReference type="PROSITE" id="PS50893">
    <property type="entry name" value="ABC_TRANSPORTER_2"/>
    <property type="match status" value="1"/>
</dbReference>
<keyword evidence="4 9" id="KW-0067">ATP-binding</keyword>
<evidence type="ECO:0000256" key="1">
    <source>
        <dbReference type="ARBA" id="ARBA00022448"/>
    </source>
</evidence>
<name>A0A5J5KV38_9MICC</name>
<keyword evidence="6" id="KW-0029">Amino-acid transport</keyword>
<dbReference type="GO" id="GO:0006865">
    <property type="term" value="P:amino acid transport"/>
    <property type="evidence" value="ECO:0007669"/>
    <property type="project" value="UniProtKB-KW"/>
</dbReference>
<proteinExistence type="predicted"/>
<evidence type="ECO:0000256" key="7">
    <source>
        <dbReference type="ARBA" id="ARBA00023136"/>
    </source>
</evidence>
<evidence type="ECO:0000313" key="10">
    <source>
        <dbReference type="Proteomes" id="UP000325957"/>
    </source>
</evidence>
<dbReference type="CDD" id="cd03258">
    <property type="entry name" value="ABC_MetN_methionine_transporter"/>
    <property type="match status" value="1"/>
</dbReference>
<feature type="domain" description="ABC transporter" evidence="8">
    <location>
        <begin position="21"/>
        <end position="264"/>
    </location>
</feature>
<organism evidence="9 10">
    <name type="scientific">Kocuria coralli</name>
    <dbReference type="NCBI Taxonomy" id="1461025"/>
    <lineage>
        <taxon>Bacteria</taxon>
        <taxon>Bacillati</taxon>
        <taxon>Actinomycetota</taxon>
        <taxon>Actinomycetes</taxon>
        <taxon>Micrococcales</taxon>
        <taxon>Micrococcaceae</taxon>
        <taxon>Kocuria</taxon>
    </lineage>
</organism>
<evidence type="ECO:0000259" key="8">
    <source>
        <dbReference type="PROSITE" id="PS50893"/>
    </source>
</evidence>
<dbReference type="InterPro" id="IPR050086">
    <property type="entry name" value="MetN_ABC_transporter-like"/>
</dbReference>
<dbReference type="InterPro" id="IPR041701">
    <property type="entry name" value="MetN_ABC"/>
</dbReference>
<dbReference type="SMART" id="SM00382">
    <property type="entry name" value="AAA"/>
    <property type="match status" value="1"/>
</dbReference>
<dbReference type="Gene3D" id="3.30.70.260">
    <property type="match status" value="1"/>
</dbReference>
<dbReference type="InterPro" id="IPR045865">
    <property type="entry name" value="ACT-like_dom_sf"/>
</dbReference>
<dbReference type="InterPro" id="IPR003593">
    <property type="entry name" value="AAA+_ATPase"/>
</dbReference>
<sequence length="360" mass="38794">MTSTATDNPLARPGEDAEVIVRFDGATKTFVTGKGKGRREVTAVDDVTLNIRRGEIYGVIGYSGAGKSTLVRMINGLEPATSGEIEVDGRRVDGRTEEQLAPIRRDIGMIFQQFNLFTSRTVAGNVEYPLIRAGWSKDKRKARVAELLQFVGLSERAGNYPEQLSGGQKQRVGIARALAAQPKILLADESTSALDPETTQEVLNLLRRANREFGITVVLITHEMDVVRSIADRVAVMDSGRVVEEGATAQVFSAPTTSTARKFVATVSHDEPDAEELAYLSEKRQGRLVVIDIRQGVDVGPVLSAAAARGVSFRIVFGGVSVLQKQSFGSLTVDLSGEPHVVDDAIEALSQVTTVKEVSA</sequence>
<dbReference type="SMART" id="SM00930">
    <property type="entry name" value="NIL"/>
    <property type="match status" value="1"/>
</dbReference>
<dbReference type="SUPFAM" id="SSF55021">
    <property type="entry name" value="ACT-like"/>
    <property type="match status" value="1"/>
</dbReference>
<evidence type="ECO:0000313" key="9">
    <source>
        <dbReference type="EMBL" id="KAA9393577.1"/>
    </source>
</evidence>
<accession>A0A5J5KV38</accession>
<keyword evidence="3" id="KW-0547">Nucleotide-binding</keyword>
<dbReference type="InterPro" id="IPR003439">
    <property type="entry name" value="ABC_transporter-like_ATP-bd"/>
</dbReference>
<dbReference type="InterPro" id="IPR017871">
    <property type="entry name" value="ABC_transporter-like_CS"/>
</dbReference>
<keyword evidence="1" id="KW-0813">Transport</keyword>
<dbReference type="GO" id="GO:0005524">
    <property type="term" value="F:ATP binding"/>
    <property type="evidence" value="ECO:0007669"/>
    <property type="project" value="UniProtKB-KW"/>
</dbReference>
<dbReference type="Proteomes" id="UP000325957">
    <property type="component" value="Unassembled WGS sequence"/>
</dbReference>
<dbReference type="PANTHER" id="PTHR43166:SF30">
    <property type="entry name" value="METHIONINE IMPORT ATP-BINDING PROTEIN METN"/>
    <property type="match status" value="1"/>
</dbReference>
<gene>
    <name evidence="9" type="ORF">FCK90_11330</name>
</gene>
<dbReference type="AlphaFoldDB" id="A0A5J5KV38"/>
<evidence type="ECO:0000256" key="5">
    <source>
        <dbReference type="ARBA" id="ARBA00022967"/>
    </source>
</evidence>
<dbReference type="RefSeq" id="WP_158034419.1">
    <property type="nucleotide sequence ID" value="NZ_ML708622.1"/>
</dbReference>
<reference evidence="9 10" key="1">
    <citation type="submission" date="2019-05" db="EMBL/GenBank/DDBJ databases">
        <title>Kocuria coralli sp. nov., a novel actinobacterium isolated from coral reef seawater.</title>
        <authorList>
            <person name="Li J."/>
        </authorList>
    </citation>
    <scope>NUCLEOTIDE SEQUENCE [LARGE SCALE GENOMIC DNA]</scope>
    <source>
        <strain evidence="9 10">SCSIO 13007</strain>
    </source>
</reference>
<dbReference type="EMBL" id="SZWF01000016">
    <property type="protein sequence ID" value="KAA9393577.1"/>
    <property type="molecule type" value="Genomic_DNA"/>
</dbReference>
<dbReference type="Gene3D" id="3.40.50.300">
    <property type="entry name" value="P-loop containing nucleotide triphosphate hydrolases"/>
    <property type="match status" value="1"/>
</dbReference>
<dbReference type="OrthoDB" id="3190580at2"/>
<evidence type="ECO:0000256" key="4">
    <source>
        <dbReference type="ARBA" id="ARBA00022840"/>
    </source>
</evidence>
<dbReference type="InterPro" id="IPR027417">
    <property type="entry name" value="P-loop_NTPase"/>
</dbReference>
<dbReference type="Pfam" id="PF09383">
    <property type="entry name" value="NIL"/>
    <property type="match status" value="1"/>
</dbReference>
<keyword evidence="2" id="KW-1003">Cell membrane</keyword>
<evidence type="ECO:0000256" key="2">
    <source>
        <dbReference type="ARBA" id="ARBA00022475"/>
    </source>
</evidence>
<dbReference type="SUPFAM" id="SSF52540">
    <property type="entry name" value="P-loop containing nucleoside triphosphate hydrolases"/>
    <property type="match status" value="1"/>
</dbReference>
<dbReference type="Pfam" id="PF00005">
    <property type="entry name" value="ABC_tran"/>
    <property type="match status" value="1"/>
</dbReference>
<keyword evidence="7" id="KW-0472">Membrane</keyword>
<keyword evidence="5" id="KW-1278">Translocase</keyword>
<comment type="caution">
    <text evidence="9">The sequence shown here is derived from an EMBL/GenBank/DDBJ whole genome shotgun (WGS) entry which is preliminary data.</text>
</comment>
<protein>
    <submittedName>
        <fullName evidence="9">Methionine ABC transporter ATP-binding protein</fullName>
    </submittedName>
</protein>
<evidence type="ECO:0000256" key="3">
    <source>
        <dbReference type="ARBA" id="ARBA00022741"/>
    </source>
</evidence>
<keyword evidence="10" id="KW-1185">Reference proteome</keyword>
<evidence type="ECO:0000256" key="6">
    <source>
        <dbReference type="ARBA" id="ARBA00022970"/>
    </source>
</evidence>
<dbReference type="PROSITE" id="PS00211">
    <property type="entry name" value="ABC_TRANSPORTER_1"/>
    <property type="match status" value="1"/>
</dbReference>
<dbReference type="GO" id="GO:0016887">
    <property type="term" value="F:ATP hydrolysis activity"/>
    <property type="evidence" value="ECO:0007669"/>
    <property type="project" value="InterPro"/>
</dbReference>
<dbReference type="InterPro" id="IPR018449">
    <property type="entry name" value="NIL_domain"/>
</dbReference>